<dbReference type="Proteomes" id="UP000032866">
    <property type="component" value="Chromosome 1"/>
</dbReference>
<evidence type="ECO:0000256" key="8">
    <source>
        <dbReference type="ARBA" id="ARBA00023237"/>
    </source>
</evidence>
<dbReference type="FunFam" id="2.60.40.3110:FF:000001">
    <property type="entry name" value="Putative fimbrial outer membrane usher"/>
    <property type="match status" value="1"/>
</dbReference>
<keyword evidence="5 9" id="KW-0812">Transmembrane</keyword>
<keyword evidence="7 9" id="KW-0472">Membrane</keyword>
<dbReference type="PROSITE" id="PS01151">
    <property type="entry name" value="FIMBRIAL_USHER"/>
    <property type="match status" value="1"/>
</dbReference>
<comment type="similarity">
    <text evidence="2 9">Belongs to the fimbrial export usher family.</text>
</comment>
<evidence type="ECO:0000256" key="1">
    <source>
        <dbReference type="ARBA" id="ARBA00004571"/>
    </source>
</evidence>
<evidence type="ECO:0000259" key="10">
    <source>
        <dbReference type="Pfam" id="PF13953"/>
    </source>
</evidence>
<dbReference type="AlphaFoldDB" id="A0A9W3K151"/>
<dbReference type="KEGG" id="bct:GEM_0340"/>
<dbReference type="GO" id="GO:0015473">
    <property type="term" value="F:fimbrial usher porin activity"/>
    <property type="evidence" value="ECO:0007669"/>
    <property type="project" value="InterPro"/>
</dbReference>
<evidence type="ECO:0000256" key="9">
    <source>
        <dbReference type="RuleBase" id="RU003884"/>
    </source>
</evidence>
<accession>A0A9W3K151</accession>
<dbReference type="InterPro" id="IPR037224">
    <property type="entry name" value="PapC_N_sf"/>
</dbReference>
<evidence type="ECO:0000256" key="5">
    <source>
        <dbReference type="ARBA" id="ARBA00022692"/>
    </source>
</evidence>
<keyword evidence="3 9" id="KW-0813">Transport</keyword>
<keyword evidence="8 9" id="KW-0998">Cell outer membrane</keyword>
<dbReference type="RefSeq" id="WP_014895719.1">
    <property type="nucleotide sequence ID" value="NC_018513.1"/>
</dbReference>
<evidence type="ECO:0000259" key="11">
    <source>
        <dbReference type="Pfam" id="PF13954"/>
    </source>
</evidence>
<dbReference type="SUPFAM" id="SSF141729">
    <property type="entry name" value="FimD N-terminal domain-like"/>
    <property type="match status" value="1"/>
</dbReference>
<evidence type="ECO:0000256" key="2">
    <source>
        <dbReference type="ARBA" id="ARBA00008064"/>
    </source>
</evidence>
<dbReference type="Pfam" id="PF13954">
    <property type="entry name" value="PapC_N"/>
    <property type="match status" value="1"/>
</dbReference>
<dbReference type="InterPro" id="IPR018030">
    <property type="entry name" value="Fimbrial_membr_usher_CS"/>
</dbReference>
<dbReference type="GO" id="GO:0009297">
    <property type="term" value="P:pilus assembly"/>
    <property type="evidence" value="ECO:0007669"/>
    <property type="project" value="InterPro"/>
</dbReference>
<dbReference type="Pfam" id="PF00577">
    <property type="entry name" value="Usher"/>
    <property type="match status" value="1"/>
</dbReference>
<dbReference type="PANTHER" id="PTHR30451:SF20">
    <property type="entry name" value="FIMBRIAE USHER"/>
    <property type="match status" value="1"/>
</dbReference>
<dbReference type="Gene3D" id="2.60.40.2070">
    <property type="match status" value="1"/>
</dbReference>
<evidence type="ECO:0000256" key="4">
    <source>
        <dbReference type="ARBA" id="ARBA00022452"/>
    </source>
</evidence>
<dbReference type="InterPro" id="IPR043142">
    <property type="entry name" value="PapC-like_C_sf"/>
</dbReference>
<protein>
    <submittedName>
        <fullName evidence="12">Fimbrial usher protein</fullName>
    </submittedName>
</protein>
<gene>
    <name evidence="12" type="ORF">GEM_0340</name>
</gene>
<dbReference type="InterPro" id="IPR025885">
    <property type="entry name" value="PapC_N"/>
</dbReference>
<name>A0A9W3K151_BURCE</name>
<evidence type="ECO:0000256" key="7">
    <source>
        <dbReference type="ARBA" id="ARBA00023136"/>
    </source>
</evidence>
<keyword evidence="4" id="KW-1134">Transmembrane beta strand</keyword>
<comment type="subcellular location">
    <subcellularLocation>
        <location evidence="1 9">Cell outer membrane</location>
        <topology evidence="1 9">Multi-pass membrane protein</topology>
    </subcellularLocation>
</comment>
<evidence type="ECO:0000313" key="12">
    <source>
        <dbReference type="EMBL" id="AFQ46792.1"/>
    </source>
</evidence>
<reference evidence="12 13" key="1">
    <citation type="journal article" date="2012" name="J. Bacteriol.">
        <title>Complete Genome Sequence of Burkholderia sp. Strain GG4, a Betaproteobacterium That Reduces 3-Oxo-N-Acylhomoserine Lactones and Produces Different N-Acylhomoserine Lactones.</title>
        <authorList>
            <person name="Hong K.W."/>
            <person name="Koh C.L."/>
            <person name="Sam C.K."/>
            <person name="Yin W.F."/>
            <person name="Chan K.G."/>
        </authorList>
    </citation>
    <scope>NUCLEOTIDE SEQUENCE [LARGE SCALE GENOMIC DNA]</scope>
    <source>
        <strain evidence="12 13">GG4</strain>
    </source>
</reference>
<dbReference type="GO" id="GO:0009279">
    <property type="term" value="C:cell outer membrane"/>
    <property type="evidence" value="ECO:0007669"/>
    <property type="project" value="UniProtKB-SubCell"/>
</dbReference>
<dbReference type="InterPro" id="IPR042186">
    <property type="entry name" value="FimD_plug_dom"/>
</dbReference>
<evidence type="ECO:0000313" key="13">
    <source>
        <dbReference type="Proteomes" id="UP000032866"/>
    </source>
</evidence>
<proteinExistence type="inferred from homology"/>
<dbReference type="Gene3D" id="3.10.20.410">
    <property type="match status" value="1"/>
</dbReference>
<dbReference type="InterPro" id="IPR000015">
    <property type="entry name" value="Fimb_usher"/>
</dbReference>
<dbReference type="Pfam" id="PF13953">
    <property type="entry name" value="PapC_C"/>
    <property type="match status" value="1"/>
</dbReference>
<feature type="domain" description="PapC N-terminal" evidence="11">
    <location>
        <begin position="50"/>
        <end position="200"/>
    </location>
</feature>
<evidence type="ECO:0000256" key="6">
    <source>
        <dbReference type="ARBA" id="ARBA00022729"/>
    </source>
</evidence>
<dbReference type="PANTHER" id="PTHR30451">
    <property type="entry name" value="OUTER MEMBRANE USHER PROTEIN"/>
    <property type="match status" value="1"/>
</dbReference>
<organism evidence="12 13">
    <name type="scientific">Burkholderia cepacia GG4</name>
    <dbReference type="NCBI Taxonomy" id="1009846"/>
    <lineage>
        <taxon>Bacteria</taxon>
        <taxon>Pseudomonadati</taxon>
        <taxon>Pseudomonadota</taxon>
        <taxon>Betaproteobacteria</taxon>
        <taxon>Burkholderiales</taxon>
        <taxon>Burkholderiaceae</taxon>
        <taxon>Burkholderia</taxon>
        <taxon>Burkholderia cepacia complex</taxon>
    </lineage>
</organism>
<dbReference type="EMBL" id="CP003774">
    <property type="protein sequence ID" value="AFQ46792.1"/>
    <property type="molecule type" value="Genomic_DNA"/>
</dbReference>
<sequence>MRTTYQHRTLEAPARFPLKPGYLLVTAALGSWAADTLAAPADGFDVAQVQFNDTLMMKPRGQRLDLDRFSKGNPVPAGDYLVDLYVNGTWNGRSTVRFSAAQGADNATPCFDRALVTRLGLDDQALTDTGRAELARVLAGACTDVDKLVADATVEFDMSELRLNVSVPQAALLRNPRGYVSPELWDDGVPSATLKYNANAYRNASSGYASTQAYVGLNAGVNIGNWHFRHNGSYTSQSQGENRYQALNTYVQRDLPAWRSQLKIGETYTDGTLFNSVGMRGVTLETDDRMLPDSMRGYAPVIRGVATSNAHVTVVQNGAVLYETNVAPGPFEINDLYATGYGGNLLVTVTEADGKKHSFTVPYSAVVQSLRPGVSRFGVALGQLREPQLDRHPNFAQATYQRGISNLMTGYVGAIVAENYLAGLVGAAFNTPVGALAVDVTHASARIPGVSATSGQSVRVSYSKSVEATGTNIAVAAYRYSSRGYWELRDAMYAREQATAGADPNNAYRQRNQVQLTLNQTLGEGRGSLFAVGSTSSYWNRKGTTTQFQLGYNNSLRIGGRNLSYNLSVSRQHDGYTGRPNNQVYANVTVPLGRRSHAPTLSSSIAHDSNGGATGQMSLTGSVGQSNAFSYGVNVNTGGSATSGGGNAQYRSPYATLSGSASGGSGYSSVSVGVSGAVVGHAGGLTLANDLGETAAIVEAKDAVGARVTNGTDIRINRRGYAVLPYLTPYQMNTIELDPKGIPLDVEMTSTSERIAPRANSVVKVRFATVSGRAALLTVRQPNGAPLPFGTGVTDSEGKHVGTVGQGGHLFVRGADDTGTLTAKWGNRSTDSCAFTYQLPIKDVKGVAYARADVICDYSVPKAHTPLDTIESGALPHTDAETRLIERKGIASSIRSNASVDALNGEKFK</sequence>
<feature type="domain" description="PapC-like C-terminal" evidence="10">
    <location>
        <begin position="776"/>
        <end position="840"/>
    </location>
</feature>
<keyword evidence="9" id="KW-1029">Fimbrium biogenesis</keyword>
<dbReference type="Gene3D" id="2.60.40.3110">
    <property type="match status" value="1"/>
</dbReference>
<evidence type="ECO:0000256" key="3">
    <source>
        <dbReference type="ARBA" id="ARBA00022448"/>
    </source>
</evidence>
<dbReference type="Gene3D" id="2.60.40.2610">
    <property type="entry name" value="Outer membrane usher protein FimD, plug domain"/>
    <property type="match status" value="1"/>
</dbReference>
<keyword evidence="6" id="KW-0732">Signal</keyword>
<dbReference type="InterPro" id="IPR025949">
    <property type="entry name" value="PapC-like_C"/>
</dbReference>